<dbReference type="Proteomes" id="UP000606580">
    <property type="component" value="Unassembled WGS sequence"/>
</dbReference>
<comment type="caution">
    <text evidence="2">The sequence shown here is derived from an EMBL/GenBank/DDBJ whole genome shotgun (WGS) entry which is preliminary data.</text>
</comment>
<gene>
    <name evidence="2" type="ORF">GIS02_06495</name>
</gene>
<evidence type="ECO:0000313" key="2">
    <source>
        <dbReference type="EMBL" id="NMG83829.1"/>
    </source>
</evidence>
<sequence>MNVGVISRPKKGFSANGDSYLVEKIDQKTLISVIDGIGHGIHADNAATRCVNTIKKYIQSSKDCNLITLFDRCHEALRSTDGAVMASVLIDAPRGTIRYAGIGNVETRIIGMKNIYPIPRGGIVGYNMPAVKEYTYPYKRGDLILMHTDGIISRINSDLCIRLQNLEEQTIVEELFKQYARDDDDATLLVAREESTSTTPP</sequence>
<dbReference type="EMBL" id="WNEG01000111">
    <property type="protein sequence ID" value="NMG83829.1"/>
    <property type="molecule type" value="Genomic_DNA"/>
</dbReference>
<dbReference type="SMART" id="SM00331">
    <property type="entry name" value="PP2C_SIG"/>
    <property type="match status" value="1"/>
</dbReference>
<reference evidence="2" key="1">
    <citation type="journal article" date="2020" name="MBio">
        <title>'Candidatus Ethanoperedens,' a Thermophilic Genus of Archaea Mediating the Anaerobic Oxidation of Ethane.</title>
        <authorList>
            <person name="Hahn C.J."/>
            <person name="Laso-Perez R."/>
            <person name="Vulcano F."/>
            <person name="Vaziourakis K.M."/>
            <person name="Stokke R."/>
            <person name="Steen I.H."/>
            <person name="Teske A."/>
            <person name="Boetius A."/>
            <person name="Liebeke M."/>
            <person name="Amann R."/>
            <person name="Knittel K."/>
            <person name="Wegener G."/>
        </authorList>
    </citation>
    <scope>NUCLEOTIDE SEQUENCE</scope>
    <source>
        <strain evidence="2">GoM-Arc1-LC-WB58</strain>
    </source>
</reference>
<dbReference type="PANTHER" id="PTHR35801:SF1">
    <property type="entry name" value="PHOSPHOSERINE PHOSPHATASE RSBX"/>
    <property type="match status" value="1"/>
</dbReference>
<dbReference type="PANTHER" id="PTHR35801">
    <property type="entry name" value="PHOSPHOSERINE PHOSPHATASE RSBX"/>
    <property type="match status" value="1"/>
</dbReference>
<organism evidence="2 3">
    <name type="scientific">Candidatus Ethanoperedens thermophilum</name>
    <dbReference type="NCBI Taxonomy" id="2766897"/>
    <lineage>
        <taxon>Archaea</taxon>
        <taxon>Methanobacteriati</taxon>
        <taxon>Methanobacteriota</taxon>
        <taxon>Stenosarchaea group</taxon>
        <taxon>Methanomicrobia</taxon>
        <taxon>Methanosarcinales</taxon>
        <taxon>Methanosarcinales incertae sedis</taxon>
        <taxon>GOM Arc I cluster</taxon>
        <taxon>Candidatus Ethanoperedens</taxon>
    </lineage>
</organism>
<name>A0A848D9W6_9EURY</name>
<feature type="domain" description="PPM-type phosphatase" evidence="1">
    <location>
        <begin position="1"/>
        <end position="193"/>
    </location>
</feature>
<dbReference type="AlphaFoldDB" id="A0A848D9W6"/>
<dbReference type="InterPro" id="IPR039248">
    <property type="entry name" value="Ptase_RsbX"/>
</dbReference>
<dbReference type="Pfam" id="PF07228">
    <property type="entry name" value="SpoIIE"/>
    <property type="match status" value="1"/>
</dbReference>
<accession>A0A848D9W6</accession>
<dbReference type="InterPro" id="IPR036457">
    <property type="entry name" value="PPM-type-like_dom_sf"/>
</dbReference>
<proteinExistence type="predicted"/>
<protein>
    <submittedName>
        <fullName evidence="2">SpoIIE family protein phosphatase</fullName>
    </submittedName>
</protein>
<dbReference type="SUPFAM" id="SSF81606">
    <property type="entry name" value="PP2C-like"/>
    <property type="match status" value="1"/>
</dbReference>
<evidence type="ECO:0000313" key="3">
    <source>
        <dbReference type="Proteomes" id="UP000606580"/>
    </source>
</evidence>
<dbReference type="Gene3D" id="3.60.40.10">
    <property type="entry name" value="PPM-type phosphatase domain"/>
    <property type="match status" value="1"/>
</dbReference>
<dbReference type="InterPro" id="IPR001932">
    <property type="entry name" value="PPM-type_phosphatase-like_dom"/>
</dbReference>
<evidence type="ECO:0000259" key="1">
    <source>
        <dbReference type="SMART" id="SM00331"/>
    </source>
</evidence>